<name>A0A5J5EHL0_9PEZI</name>
<dbReference type="EMBL" id="VXIS01000326">
    <property type="protein sequence ID" value="KAA8894607.1"/>
    <property type="molecule type" value="Genomic_DNA"/>
</dbReference>
<organism evidence="2 3">
    <name type="scientific">Sphaerosporella brunnea</name>
    <dbReference type="NCBI Taxonomy" id="1250544"/>
    <lineage>
        <taxon>Eukaryota</taxon>
        <taxon>Fungi</taxon>
        <taxon>Dikarya</taxon>
        <taxon>Ascomycota</taxon>
        <taxon>Pezizomycotina</taxon>
        <taxon>Pezizomycetes</taxon>
        <taxon>Pezizales</taxon>
        <taxon>Pyronemataceae</taxon>
        <taxon>Sphaerosporella</taxon>
    </lineage>
</organism>
<protein>
    <submittedName>
        <fullName evidence="2">Uncharacterized protein</fullName>
    </submittedName>
</protein>
<dbReference type="AlphaFoldDB" id="A0A5J5EHL0"/>
<comment type="caution">
    <text evidence="2">The sequence shown here is derived from an EMBL/GenBank/DDBJ whole genome shotgun (WGS) entry which is preliminary data.</text>
</comment>
<keyword evidence="3" id="KW-1185">Reference proteome</keyword>
<gene>
    <name evidence="2" type="ORF">FN846DRAFT_401571</name>
</gene>
<evidence type="ECO:0000256" key="1">
    <source>
        <dbReference type="SAM" id="MobiDB-lite"/>
    </source>
</evidence>
<feature type="compositionally biased region" description="Pro residues" evidence="1">
    <location>
        <begin position="139"/>
        <end position="149"/>
    </location>
</feature>
<dbReference type="OrthoDB" id="21214at2759"/>
<proteinExistence type="predicted"/>
<feature type="compositionally biased region" description="Low complexity" evidence="1">
    <location>
        <begin position="114"/>
        <end position="138"/>
    </location>
</feature>
<feature type="region of interest" description="Disordered" evidence="1">
    <location>
        <begin position="84"/>
        <end position="155"/>
    </location>
</feature>
<dbReference type="Proteomes" id="UP000326924">
    <property type="component" value="Unassembled WGS sequence"/>
</dbReference>
<evidence type="ECO:0000313" key="3">
    <source>
        <dbReference type="Proteomes" id="UP000326924"/>
    </source>
</evidence>
<feature type="region of interest" description="Disordered" evidence="1">
    <location>
        <begin position="1"/>
        <end position="23"/>
    </location>
</feature>
<dbReference type="InParanoid" id="A0A5J5EHL0"/>
<sequence>MQLLGTNTPASTPPTTTSTAASTSRVLSAFNPTKTYHIPSHGGLLPTANPFEIVNLTPLLKYRVPAKDPYSDRKQFKREVRAILRAQGEGRGGSKGKGKGKAKEKAQEEEEEVGGLLSSPSSSEYGSPPSSSPSTSPFLPSPGIRPSPFAPTMTLQYPAEPLPTAYTLRKNASIYTLTDGETATAARWSVPWGLWKPILITLSCPSSSETVGLHTHDFDPRSQTFSHRHSTYRWRFANHRELVLEKSAKGIPKYVVAVFYLSVSAQFFPDEITMWAQAVGKRGVGKTEGTLLLDERGVDRVLGVVTLLVALKRERQRWAVLGGTV</sequence>
<feature type="compositionally biased region" description="Low complexity" evidence="1">
    <location>
        <begin position="8"/>
        <end position="23"/>
    </location>
</feature>
<evidence type="ECO:0000313" key="2">
    <source>
        <dbReference type="EMBL" id="KAA8894607.1"/>
    </source>
</evidence>
<accession>A0A5J5EHL0</accession>
<reference evidence="2 3" key="1">
    <citation type="submission" date="2019-09" db="EMBL/GenBank/DDBJ databases">
        <title>Draft genome of the ectomycorrhizal ascomycete Sphaerosporella brunnea.</title>
        <authorList>
            <consortium name="DOE Joint Genome Institute"/>
            <person name="Benucci G.M."/>
            <person name="Marozzi G."/>
            <person name="Antonielli L."/>
            <person name="Sanchez S."/>
            <person name="Marco P."/>
            <person name="Wang X."/>
            <person name="Falini L.B."/>
            <person name="Barry K."/>
            <person name="Haridas S."/>
            <person name="Lipzen A."/>
            <person name="Labutti K."/>
            <person name="Grigoriev I.V."/>
            <person name="Murat C."/>
            <person name="Martin F."/>
            <person name="Albertini E."/>
            <person name="Donnini D."/>
            <person name="Bonito G."/>
        </authorList>
    </citation>
    <scope>NUCLEOTIDE SEQUENCE [LARGE SCALE GENOMIC DNA]</scope>
    <source>
        <strain evidence="2 3">Sb_GMNB300</strain>
    </source>
</reference>